<dbReference type="PANTHER" id="PTHR34415:SF1">
    <property type="entry name" value="INTEGRASE CATALYTIC DOMAIN-CONTAINING PROTEIN"/>
    <property type="match status" value="1"/>
</dbReference>
<reference evidence="1" key="1">
    <citation type="journal article" date="2019" name="bioRxiv">
        <title>The Genome of the Zebra Mussel, Dreissena polymorpha: A Resource for Invasive Species Research.</title>
        <authorList>
            <person name="McCartney M.A."/>
            <person name="Auch B."/>
            <person name="Kono T."/>
            <person name="Mallez S."/>
            <person name="Zhang Y."/>
            <person name="Obille A."/>
            <person name="Becker A."/>
            <person name="Abrahante J.E."/>
            <person name="Garbe J."/>
            <person name="Badalamenti J.P."/>
            <person name="Herman A."/>
            <person name="Mangelson H."/>
            <person name="Liachko I."/>
            <person name="Sullivan S."/>
            <person name="Sone E.D."/>
            <person name="Koren S."/>
            <person name="Silverstein K.A.T."/>
            <person name="Beckman K.B."/>
            <person name="Gohl D.M."/>
        </authorList>
    </citation>
    <scope>NUCLEOTIDE SEQUENCE</scope>
    <source>
        <strain evidence="1">Duluth1</strain>
        <tissue evidence="1">Whole animal</tissue>
    </source>
</reference>
<accession>A0A9D4K823</accession>
<comment type="caution">
    <text evidence="1">The sequence shown here is derived from an EMBL/GenBank/DDBJ whole genome shotgun (WGS) entry which is preliminary data.</text>
</comment>
<organism evidence="1 2">
    <name type="scientific">Dreissena polymorpha</name>
    <name type="common">Zebra mussel</name>
    <name type="synonym">Mytilus polymorpha</name>
    <dbReference type="NCBI Taxonomy" id="45954"/>
    <lineage>
        <taxon>Eukaryota</taxon>
        <taxon>Metazoa</taxon>
        <taxon>Spiralia</taxon>
        <taxon>Lophotrochozoa</taxon>
        <taxon>Mollusca</taxon>
        <taxon>Bivalvia</taxon>
        <taxon>Autobranchia</taxon>
        <taxon>Heteroconchia</taxon>
        <taxon>Euheterodonta</taxon>
        <taxon>Imparidentia</taxon>
        <taxon>Neoheterodontei</taxon>
        <taxon>Myida</taxon>
        <taxon>Dreissenoidea</taxon>
        <taxon>Dreissenidae</taxon>
        <taxon>Dreissena</taxon>
    </lineage>
</organism>
<protein>
    <submittedName>
        <fullName evidence="1">Uncharacterized protein</fullName>
    </submittedName>
</protein>
<dbReference type="Proteomes" id="UP000828390">
    <property type="component" value="Unassembled WGS sequence"/>
</dbReference>
<dbReference type="EMBL" id="JAIWYP010000004">
    <property type="protein sequence ID" value="KAH3834845.1"/>
    <property type="molecule type" value="Genomic_DNA"/>
</dbReference>
<keyword evidence="2" id="KW-1185">Reference proteome</keyword>
<sequence length="207" mass="23551">MSRDEKGQFLMGILSNDFVCTETTKRGNKRRRKKRSFAIHGKNVCKSTFMLCYDTKRTVLSNMLKHVTLHGAVPRVHGNKGPQPMHAMQLEDVQRVVHFLKNTAETIGIFYSAAPRGNDHIPVVFLPSHKTKLGIHNDYKQLWINEGVKYLHLTAFQTIWSRCVPHIKIVKPLDDVCAMCESLRTVISNAITEIQKLDSAAHDQSCK</sequence>
<reference evidence="1" key="2">
    <citation type="submission" date="2020-11" db="EMBL/GenBank/DDBJ databases">
        <authorList>
            <person name="McCartney M.A."/>
            <person name="Auch B."/>
            <person name="Kono T."/>
            <person name="Mallez S."/>
            <person name="Becker A."/>
            <person name="Gohl D.M."/>
            <person name="Silverstein K.A.T."/>
            <person name="Koren S."/>
            <person name="Bechman K.B."/>
            <person name="Herman A."/>
            <person name="Abrahante J.E."/>
            <person name="Garbe J."/>
        </authorList>
    </citation>
    <scope>NUCLEOTIDE SEQUENCE</scope>
    <source>
        <strain evidence="1">Duluth1</strain>
        <tissue evidence="1">Whole animal</tissue>
    </source>
</reference>
<name>A0A9D4K823_DREPO</name>
<evidence type="ECO:0000313" key="2">
    <source>
        <dbReference type="Proteomes" id="UP000828390"/>
    </source>
</evidence>
<gene>
    <name evidence="1" type="ORF">DPMN_108178</name>
</gene>
<evidence type="ECO:0000313" key="1">
    <source>
        <dbReference type="EMBL" id="KAH3834845.1"/>
    </source>
</evidence>
<proteinExistence type="predicted"/>
<dbReference type="PANTHER" id="PTHR34415">
    <property type="entry name" value="INTEGRASE CATALYTIC DOMAIN-CONTAINING PROTEIN"/>
    <property type="match status" value="1"/>
</dbReference>
<dbReference type="AlphaFoldDB" id="A0A9D4K823"/>